<keyword evidence="1" id="KW-0732">Signal</keyword>
<dbReference type="SMART" id="SM00409">
    <property type="entry name" value="IG"/>
    <property type="match status" value="3"/>
</dbReference>
<dbReference type="Proteomes" id="UP000610760">
    <property type="component" value="Unassembled WGS sequence"/>
</dbReference>
<organism evidence="9 10">
    <name type="scientific">Fumia xinanensis</name>
    <dbReference type="NCBI Taxonomy" id="2763659"/>
    <lineage>
        <taxon>Bacteria</taxon>
        <taxon>Bacillati</taxon>
        <taxon>Bacillota</taxon>
        <taxon>Clostridia</taxon>
        <taxon>Eubacteriales</taxon>
        <taxon>Oscillospiraceae</taxon>
        <taxon>Fumia</taxon>
    </lineage>
</organism>
<feature type="repeat" description="Cell wall-binding" evidence="5">
    <location>
        <begin position="1992"/>
        <end position="2011"/>
    </location>
</feature>
<dbReference type="Pfam" id="PF16147">
    <property type="entry name" value="DUF4855"/>
    <property type="match status" value="1"/>
</dbReference>
<keyword evidence="4" id="KW-0326">Glycosidase</keyword>
<feature type="repeat" description="Cell wall-binding" evidence="5">
    <location>
        <begin position="2013"/>
        <end position="2032"/>
    </location>
</feature>
<dbReference type="GO" id="GO:0009897">
    <property type="term" value="C:external side of plasma membrane"/>
    <property type="evidence" value="ECO:0007669"/>
    <property type="project" value="TreeGrafter"/>
</dbReference>
<evidence type="ECO:0000256" key="1">
    <source>
        <dbReference type="ARBA" id="ARBA00022729"/>
    </source>
</evidence>
<evidence type="ECO:0000256" key="3">
    <source>
        <dbReference type="ARBA" id="ARBA00023157"/>
    </source>
</evidence>
<dbReference type="InterPro" id="IPR036179">
    <property type="entry name" value="Ig-like_dom_sf"/>
</dbReference>
<dbReference type="InterPro" id="IPR003599">
    <property type="entry name" value="Ig_sub"/>
</dbReference>
<evidence type="ECO:0000256" key="4">
    <source>
        <dbReference type="ARBA" id="ARBA00023295"/>
    </source>
</evidence>
<dbReference type="Pfam" id="PF19127">
    <property type="entry name" value="Choline_bind_3"/>
    <property type="match status" value="2"/>
</dbReference>
<feature type="domain" description="F5/8 type C" evidence="7">
    <location>
        <begin position="291"/>
        <end position="451"/>
    </location>
</feature>
<feature type="domain" description="Ig-like" evidence="8">
    <location>
        <begin position="555"/>
        <end position="638"/>
    </location>
</feature>
<evidence type="ECO:0000256" key="5">
    <source>
        <dbReference type="PROSITE-ProRule" id="PRU00591"/>
    </source>
</evidence>
<feature type="domain" description="F5/8 type C" evidence="7">
    <location>
        <begin position="24"/>
        <end position="188"/>
    </location>
</feature>
<dbReference type="InterPro" id="IPR018337">
    <property type="entry name" value="Cell_wall/Cho-bd_repeat"/>
</dbReference>
<accession>A0A926E4E3</accession>
<dbReference type="PANTHER" id="PTHR11481:SF60">
    <property type="entry name" value="IG-LIKE DOMAIN-CONTAINING PROTEIN"/>
    <property type="match status" value="1"/>
</dbReference>
<proteinExistence type="predicted"/>
<evidence type="ECO:0000259" key="8">
    <source>
        <dbReference type="PROSITE" id="PS50835"/>
    </source>
</evidence>
<dbReference type="InterPro" id="IPR008979">
    <property type="entry name" value="Galactose-bd-like_sf"/>
</dbReference>
<feature type="repeat" description="Cell wall-binding" evidence="5">
    <location>
        <begin position="1952"/>
        <end position="1971"/>
    </location>
</feature>
<keyword evidence="3" id="KW-1015">Disulfide bond</keyword>
<comment type="caution">
    <text evidence="9">The sequence shown here is derived from an EMBL/GenBank/DDBJ whole genome shotgun (WGS) entry which is preliminary data.</text>
</comment>
<feature type="region of interest" description="Disordered" evidence="6">
    <location>
        <begin position="1875"/>
        <end position="1921"/>
    </location>
</feature>
<dbReference type="Pfam" id="PF19085">
    <property type="entry name" value="Choline_bind_2"/>
    <property type="match status" value="1"/>
</dbReference>
<sequence>MKARPRIRSWISMILAWTCLLYSVPPVTVLGAPDEWVDFAKGLAYETNWEDSEFNGGHEDFDHTKLTDDATATSIWGSDAIHFRFRESGEPITFTFDLGQPRDLHLVEIIGINGGSGVETPTHYQVEYFDEAANNWVLAGEENPTSELGTYDYLVDLPGAPVKAQQIRISVTPYPTFLCLTDIKIWGKEGEVASGPQIPSITKNLPSEETALLGDLVTLSVEASVSDGGVLSYQWMKDGEPVGENSPVYTIDSAALSDSGSYQVKVTNTLEGETADTLSKSCTLTVSEVLVPGNLIDFAKGLTYETNWKDSEYNGGHEDPDHTKLTDDATATSIWSADAVHYCKRASGDPVTLTFDLTRSQTLYRVEIIGINGGYGVMGPTHYQVEYFDETANDWVLAGEGNPEQIEAPFTYTVDLAGAPVKARQVRVSITPNPVPESTYLCLTDVRILGVESGPQTPALTKNLPATTSVNADDAVTLSVEASVSDGGVLSYQWYRDGDPVGTDSPSYTIETATLADSGNYSVTVTNTLNGETNSVQSALCALTVIDMTADAVAPVIHSDLFSRAAAIEGDAVTFEIAASATDGGTLSYQWYKDGDPIGENSPSYAIAAAALSDSGEYWVVVTNTKGKTSAAAESNICVLTVNEKLDNLIAGIPYATELADANYHESYPDLQRAKMTDGVKATGWNDANSVGIHTGTVSKFSMEFDLDETISFQQVNVGMLQANDVGISYPAAIQVERKLASKDEWDVLYNGNISRSSNGRFEVALTADDPITADQIRITVTGGGSWAFLDEIEVFAKTATRSPYGKLVLTGGPVMPEGNNLALGKPYTANHPADTYTDTDGKELTDGKYASVTVQDPAWVGYNFWHDQGKKNAEVILDLEQIETFQEIRMNILRADGVAGPSEIHVYISNTNGGWQELKEKTSTFDVILDLGSTQSFERVKAGFLKAGGIPSNGIFNYVYTSPQPLSARYVKVEFVYDSWVFLDEIEVLKDPLPREAAQPEQAPAEIIDPDPNNIAFGCDYEAQWSFMPLMPDNGRKLTDGRRGAPSPDANEWAAYNAYEGAGGYKSFNAFQSQYPTAIKVEYSDDKVNWKDFTGQNLNWSTAPSGIQRFDYGTSGPVTGRYVKLTMTMDQVIALDEIEVLKTNDGLADAELQPDNGQTYNLISGYDVTLSRTPNMGSASLLTDGFYGDWTEFDSSSNASDNHIAMNVDLTSFNSVSQILLHTKDGSGMPQNVVFKVSADNVEWFTLKTFTQASATGDRASSFLWQGGADSFYSNLEGAAKAYIRYLRVEFDIPYGKTVSVDEIEVVGKRGKCSDAGLVMNLPGEHYNVALGKPYTATPANVDNTYPDTNGIELTDGIRGTDSLADPAWFGFKSQDYVQKYNLWPLKTIVVDLEDVKTITSLQFNMKGGNKPWRILTFASMDGERWTPLSENRDTNIWLQRLDSFGWHFTDTNGVSQDLAGADMVACRYVRIDIEICNWNTIDEIEIMGYDGIKDGALIAEGGRDLENGQKYLVPSEETTGGIHDLVLCYNGWYGVDEETGIHRGDWSAEQYKPYLTYVDYDGKSVDTMFDGVLLLGLWSQYGRSYTPDPNVGPPQIEDWIWYYEKIFKEGGDIDNLNEAARQASIDLGDPNYKVKLVLTIPEVHTGIEKFGTLNGREMNLTREEDWKYLIDWWLDMVIGEMERRDYEYIDFSGIYWLAEGLGDEVNTRLYAADIIHEAGYHFYWIPYFFASGTLWADKAGFDAVALQPNHFFEEPTNATSAGAGGTTRVDNAAKLANYAQIGLEMEFDNRVMQSPLRYNQYLDYLNSGVKNGFDGPNVYRAWYQDLRAIYPLAYAKQQQFRDLYDYTYQFMKGTLTNTIPYIEKFSDAPTGGSIGQGSSIGGGGSGGGGYVPSKPGDKPDPETPPTGDDTYTWEETDDGYKLTDKDGEIVTGWAKVSGKWYYLNADGIRTTGWQKVDNKWYYLKSDGVMATGWLKLGNTWYFLSASGVMQTGWLYNGGVWYYLYDWGGMANSGWVKVGNTWYYFRGNGAMFTGWLQQGTTWYYLKDSGAMATGWNWVNAKCYYFNASGKMAANTTVGGYKLDASGAWVK</sequence>
<feature type="repeat" description="Cell wall-binding" evidence="5">
    <location>
        <begin position="1932"/>
        <end position="1951"/>
    </location>
</feature>
<feature type="repeat" description="Cell wall-binding" evidence="5">
    <location>
        <begin position="2033"/>
        <end position="2052"/>
    </location>
</feature>
<feature type="compositionally biased region" description="Gly residues" evidence="6">
    <location>
        <begin position="1875"/>
        <end position="1892"/>
    </location>
</feature>
<dbReference type="InterPro" id="IPR050488">
    <property type="entry name" value="Ig_Fc_receptor"/>
</dbReference>
<dbReference type="EMBL" id="JACRSV010000001">
    <property type="protein sequence ID" value="MBC8559031.1"/>
    <property type="molecule type" value="Genomic_DNA"/>
</dbReference>
<dbReference type="PANTHER" id="PTHR11481">
    <property type="entry name" value="IMMUNOGLOBULIN FC RECEPTOR"/>
    <property type="match status" value="1"/>
</dbReference>
<name>A0A926E4E3_9FIRM</name>
<evidence type="ECO:0000313" key="9">
    <source>
        <dbReference type="EMBL" id="MBC8559031.1"/>
    </source>
</evidence>
<feature type="repeat" description="Cell wall-binding" evidence="5">
    <location>
        <begin position="1972"/>
        <end position="1991"/>
    </location>
</feature>
<keyword evidence="4" id="KW-0378">Hydrolase</keyword>
<dbReference type="SUPFAM" id="SSF48726">
    <property type="entry name" value="Immunoglobulin"/>
    <property type="match status" value="3"/>
</dbReference>
<dbReference type="PROSITE" id="PS50022">
    <property type="entry name" value="FA58C_3"/>
    <property type="match status" value="4"/>
</dbReference>
<dbReference type="GO" id="GO:0016798">
    <property type="term" value="F:hydrolase activity, acting on glycosyl bonds"/>
    <property type="evidence" value="ECO:0007669"/>
    <property type="project" value="UniProtKB-KW"/>
</dbReference>
<dbReference type="GO" id="GO:0006955">
    <property type="term" value="P:immune response"/>
    <property type="evidence" value="ECO:0007669"/>
    <property type="project" value="TreeGrafter"/>
</dbReference>
<dbReference type="PROSITE" id="PS51170">
    <property type="entry name" value="CW"/>
    <property type="match status" value="6"/>
</dbReference>
<dbReference type="InterPro" id="IPR000421">
    <property type="entry name" value="FA58C"/>
</dbReference>
<feature type="domain" description="F5/8 type C" evidence="7">
    <location>
        <begin position="1141"/>
        <end position="1310"/>
    </location>
</feature>
<dbReference type="SUPFAM" id="SSF49785">
    <property type="entry name" value="Galactose-binding domain-like"/>
    <property type="match status" value="6"/>
</dbReference>
<feature type="domain" description="Ig-like" evidence="8">
    <location>
        <begin position="458"/>
        <end position="539"/>
    </location>
</feature>
<dbReference type="PROSITE" id="PS50835">
    <property type="entry name" value="IG_LIKE"/>
    <property type="match status" value="3"/>
</dbReference>
<dbReference type="GO" id="GO:0004888">
    <property type="term" value="F:transmembrane signaling receptor activity"/>
    <property type="evidence" value="ECO:0007669"/>
    <property type="project" value="TreeGrafter"/>
</dbReference>
<dbReference type="RefSeq" id="WP_249293924.1">
    <property type="nucleotide sequence ID" value="NZ_JACRSV010000001.1"/>
</dbReference>
<protein>
    <submittedName>
        <fullName evidence="9">DUF4855 domain-containing protein</fullName>
    </submittedName>
</protein>
<reference evidence="9" key="1">
    <citation type="submission" date="2020-08" db="EMBL/GenBank/DDBJ databases">
        <title>Genome public.</title>
        <authorList>
            <person name="Liu C."/>
            <person name="Sun Q."/>
        </authorList>
    </citation>
    <scope>NUCLEOTIDE SEQUENCE</scope>
    <source>
        <strain evidence="9">NSJ-33</strain>
    </source>
</reference>
<dbReference type="Gene3D" id="2.60.120.260">
    <property type="entry name" value="Galactose-binding domain-like"/>
    <property type="match status" value="7"/>
</dbReference>
<dbReference type="Gene3D" id="2.60.40.10">
    <property type="entry name" value="Immunoglobulins"/>
    <property type="match status" value="3"/>
</dbReference>
<evidence type="ECO:0000313" key="10">
    <source>
        <dbReference type="Proteomes" id="UP000610760"/>
    </source>
</evidence>
<gene>
    <name evidence="9" type="ORF">H8710_02990</name>
</gene>
<dbReference type="InterPro" id="IPR007110">
    <property type="entry name" value="Ig-like_dom"/>
</dbReference>
<feature type="domain" description="F5/8 type C" evidence="7">
    <location>
        <begin position="642"/>
        <end position="798"/>
    </location>
</feature>
<evidence type="ECO:0000256" key="6">
    <source>
        <dbReference type="SAM" id="MobiDB-lite"/>
    </source>
</evidence>
<keyword evidence="10" id="KW-1185">Reference proteome</keyword>
<dbReference type="Gene3D" id="2.10.270.10">
    <property type="entry name" value="Cholin Binding"/>
    <property type="match status" value="2"/>
</dbReference>
<evidence type="ECO:0000256" key="2">
    <source>
        <dbReference type="ARBA" id="ARBA00022737"/>
    </source>
</evidence>
<dbReference type="SUPFAM" id="SSF69360">
    <property type="entry name" value="Cell wall binding repeat"/>
    <property type="match status" value="1"/>
</dbReference>
<dbReference type="InterPro" id="IPR032329">
    <property type="entry name" value="DUF4855"/>
</dbReference>
<keyword evidence="2" id="KW-0677">Repeat</keyword>
<dbReference type="InterPro" id="IPR013783">
    <property type="entry name" value="Ig-like_fold"/>
</dbReference>
<evidence type="ECO:0000259" key="7">
    <source>
        <dbReference type="PROSITE" id="PS50022"/>
    </source>
</evidence>
<feature type="domain" description="Ig-like" evidence="8">
    <location>
        <begin position="199"/>
        <end position="285"/>
    </location>
</feature>
<dbReference type="GO" id="GO:0007166">
    <property type="term" value="P:cell surface receptor signaling pathway"/>
    <property type="evidence" value="ECO:0007669"/>
    <property type="project" value="TreeGrafter"/>
</dbReference>